<sequence>MVDYLNYQGLELAKSLLIFSKGEKIYKYDKQSIDYLKIFGGNCFGNGIDKKSYNERVEWVNNNEEDILNFRNGNLIKKADSKLLFIAFCFEYINYHNSLFSNETSYISHFPIQLDATCNGYQHLSLLTGDEPLAGHLNLISGDKNTKPNDFYDFVALKINDYLISQLAEENLKLSNSASDKEKEVVQKIESCERLLKLNKNRSLIKLPIMVRAYNASKLTMIDYLKEKFDKVIVNPNNDKDLIESMNYLITNDEKVLFVDSSNNKVYLNNKDFVLLVNTMEKIISNEFPKLNEVNLYLNEIAKICVTLNITISWPLPTGLNVKQYYVDSEAIRLKPFKFRNKTYSIKVSNGKVNKRKQIRALMPNLIHSLDAASLCLLINMFYQDQNDFSKKINFFAIHDCFAVTANNVTNLIKFIKLVYIKIY</sequence>
<dbReference type="EMBL" id="KV425859">
    <property type="protein sequence ID" value="KZT14341.1"/>
    <property type="molecule type" value="Genomic_DNA"/>
</dbReference>
<evidence type="ECO:0000313" key="9">
    <source>
        <dbReference type="EMBL" id="KZT14341.1"/>
    </source>
</evidence>
<protein>
    <recommendedName>
        <fullName evidence="2">DNA-directed RNA polymerase</fullName>
        <ecNumber evidence="2">2.7.7.6</ecNumber>
    </recommendedName>
</protein>
<evidence type="ECO:0000256" key="5">
    <source>
        <dbReference type="ARBA" id="ARBA00022695"/>
    </source>
</evidence>
<keyword evidence="5" id="KW-0548">Nucleotidyltransferase</keyword>
<dbReference type="Gene3D" id="1.10.150.20">
    <property type="entry name" value="5' to 3' exonuclease, C-terminal subdomain"/>
    <property type="match status" value="1"/>
</dbReference>
<gene>
    <name evidence="9" type="ORF">NEOLEDRAFT_1082105</name>
</gene>
<dbReference type="SUPFAM" id="SSF56672">
    <property type="entry name" value="DNA/RNA polymerases"/>
    <property type="match status" value="1"/>
</dbReference>
<dbReference type="InterPro" id="IPR046950">
    <property type="entry name" value="DNA-dir_Rpol_C_phage-type"/>
</dbReference>
<dbReference type="GO" id="GO:0003899">
    <property type="term" value="F:DNA-directed RNA polymerase activity"/>
    <property type="evidence" value="ECO:0007669"/>
    <property type="project" value="UniProtKB-EC"/>
</dbReference>
<dbReference type="AlphaFoldDB" id="A0A165JKI8"/>
<evidence type="ECO:0000256" key="3">
    <source>
        <dbReference type="ARBA" id="ARBA00022478"/>
    </source>
</evidence>
<evidence type="ECO:0000256" key="4">
    <source>
        <dbReference type="ARBA" id="ARBA00022679"/>
    </source>
</evidence>
<dbReference type="GO" id="GO:0006390">
    <property type="term" value="P:mitochondrial transcription"/>
    <property type="evidence" value="ECO:0007669"/>
    <property type="project" value="TreeGrafter"/>
</dbReference>
<keyword evidence="4" id="KW-0808">Transferase</keyword>
<evidence type="ECO:0000259" key="8">
    <source>
        <dbReference type="Pfam" id="PF00940"/>
    </source>
</evidence>
<evidence type="ECO:0000256" key="7">
    <source>
        <dbReference type="ARBA" id="ARBA00048552"/>
    </source>
</evidence>
<dbReference type="Pfam" id="PF00940">
    <property type="entry name" value="RNA_pol"/>
    <property type="match status" value="1"/>
</dbReference>
<comment type="catalytic activity">
    <reaction evidence="7">
        <text>RNA(n) + a ribonucleoside 5'-triphosphate = RNA(n+1) + diphosphate</text>
        <dbReference type="Rhea" id="RHEA:21248"/>
        <dbReference type="Rhea" id="RHEA-COMP:14527"/>
        <dbReference type="Rhea" id="RHEA-COMP:17342"/>
        <dbReference type="ChEBI" id="CHEBI:33019"/>
        <dbReference type="ChEBI" id="CHEBI:61557"/>
        <dbReference type="ChEBI" id="CHEBI:140395"/>
        <dbReference type="EC" id="2.7.7.6"/>
    </reaction>
</comment>
<dbReference type="PROSITE" id="PS00900">
    <property type="entry name" value="RNA_POL_PHAGE_1"/>
    <property type="match status" value="1"/>
</dbReference>
<evidence type="ECO:0000256" key="2">
    <source>
        <dbReference type="ARBA" id="ARBA00012418"/>
    </source>
</evidence>
<keyword evidence="6" id="KW-0804">Transcription</keyword>
<dbReference type="OrthoDB" id="3269740at2759"/>
<dbReference type="InterPro" id="IPR043502">
    <property type="entry name" value="DNA/RNA_pol_sf"/>
</dbReference>
<dbReference type="GO" id="GO:0001018">
    <property type="term" value="F:mitochondrial promoter sequence-specific DNA binding"/>
    <property type="evidence" value="ECO:0007669"/>
    <property type="project" value="TreeGrafter"/>
</dbReference>
<reference evidence="9 10" key="1">
    <citation type="journal article" date="2016" name="Mol. Biol. Evol.">
        <title>Comparative Genomics of Early-Diverging Mushroom-Forming Fungi Provides Insights into the Origins of Lignocellulose Decay Capabilities.</title>
        <authorList>
            <person name="Nagy L.G."/>
            <person name="Riley R."/>
            <person name="Tritt A."/>
            <person name="Adam C."/>
            <person name="Daum C."/>
            <person name="Floudas D."/>
            <person name="Sun H."/>
            <person name="Yadav J.S."/>
            <person name="Pangilinan J."/>
            <person name="Larsson K.H."/>
            <person name="Matsuura K."/>
            <person name="Barry K."/>
            <person name="Labutti K."/>
            <person name="Kuo R."/>
            <person name="Ohm R.A."/>
            <person name="Bhattacharya S.S."/>
            <person name="Shirouzu T."/>
            <person name="Yoshinaga Y."/>
            <person name="Martin F.M."/>
            <person name="Grigoriev I.V."/>
            <person name="Hibbett D.S."/>
        </authorList>
    </citation>
    <scope>NUCLEOTIDE SEQUENCE [LARGE SCALE GENOMIC DNA]</scope>
    <source>
        <strain evidence="9 10">HHB14362 ss-1</strain>
    </source>
</reference>
<organism evidence="9 10">
    <name type="scientific">Neolentinus lepideus HHB14362 ss-1</name>
    <dbReference type="NCBI Taxonomy" id="1314782"/>
    <lineage>
        <taxon>Eukaryota</taxon>
        <taxon>Fungi</taxon>
        <taxon>Dikarya</taxon>
        <taxon>Basidiomycota</taxon>
        <taxon>Agaricomycotina</taxon>
        <taxon>Agaricomycetes</taxon>
        <taxon>Gloeophyllales</taxon>
        <taxon>Gloeophyllaceae</taxon>
        <taxon>Neolentinus</taxon>
    </lineage>
</organism>
<dbReference type="PANTHER" id="PTHR10102">
    <property type="entry name" value="DNA-DIRECTED RNA POLYMERASE, MITOCHONDRIAL"/>
    <property type="match status" value="1"/>
</dbReference>
<proteinExistence type="inferred from homology"/>
<feature type="domain" description="DNA-directed RNA polymerase C-terminal" evidence="8">
    <location>
        <begin position="28"/>
        <end position="424"/>
    </location>
</feature>
<keyword evidence="10" id="KW-1185">Reference proteome</keyword>
<evidence type="ECO:0000256" key="1">
    <source>
        <dbReference type="ARBA" id="ARBA00009493"/>
    </source>
</evidence>
<comment type="similarity">
    <text evidence="1">Belongs to the phage and mitochondrial RNA polymerase family.</text>
</comment>
<dbReference type="InterPro" id="IPR002092">
    <property type="entry name" value="DNA-dir_Rpol_phage-type"/>
</dbReference>
<dbReference type="PANTHER" id="PTHR10102:SF0">
    <property type="entry name" value="DNA-DIRECTED RNA POLYMERASE, MITOCHONDRIAL"/>
    <property type="match status" value="1"/>
</dbReference>
<dbReference type="InParanoid" id="A0A165JKI8"/>
<dbReference type="GO" id="GO:0034245">
    <property type="term" value="C:mitochondrial DNA-directed RNA polymerase complex"/>
    <property type="evidence" value="ECO:0007669"/>
    <property type="project" value="TreeGrafter"/>
</dbReference>
<evidence type="ECO:0000313" key="10">
    <source>
        <dbReference type="Proteomes" id="UP000076761"/>
    </source>
</evidence>
<keyword evidence="3" id="KW-0240">DNA-directed RNA polymerase</keyword>
<dbReference type="Proteomes" id="UP000076761">
    <property type="component" value="Unassembled WGS sequence"/>
</dbReference>
<dbReference type="EC" id="2.7.7.6" evidence="2"/>
<dbReference type="STRING" id="1314782.A0A165JKI8"/>
<feature type="non-terminal residue" evidence="9">
    <location>
        <position position="424"/>
    </location>
</feature>
<name>A0A165JKI8_9AGAM</name>
<dbReference type="Gene3D" id="1.10.287.280">
    <property type="match status" value="1"/>
</dbReference>
<evidence type="ECO:0000256" key="6">
    <source>
        <dbReference type="ARBA" id="ARBA00023163"/>
    </source>
</evidence>
<accession>A0A165JKI8</accession>